<evidence type="ECO:0000313" key="5">
    <source>
        <dbReference type="Proteomes" id="UP000799537"/>
    </source>
</evidence>
<keyword evidence="3" id="KW-1133">Transmembrane helix</keyword>
<dbReference type="RefSeq" id="XP_033668468.1">
    <property type="nucleotide sequence ID" value="XM_033806311.1"/>
</dbReference>
<feature type="compositionally biased region" description="Basic and acidic residues" evidence="2">
    <location>
        <begin position="15"/>
        <end position="26"/>
    </location>
</feature>
<keyword evidence="3" id="KW-0812">Transmembrane</keyword>
<dbReference type="EMBL" id="ML993593">
    <property type="protein sequence ID" value="KAF2167579.1"/>
    <property type="molecule type" value="Genomic_DNA"/>
</dbReference>
<evidence type="ECO:0000256" key="1">
    <source>
        <dbReference type="ARBA" id="ARBA00035112"/>
    </source>
</evidence>
<dbReference type="PANTHER" id="PTHR33365:SF6">
    <property type="entry name" value="OXIDASE USTYA"/>
    <property type="match status" value="1"/>
</dbReference>
<proteinExistence type="inferred from homology"/>
<organism evidence="4 5">
    <name type="scientific">Zasmidium cellare ATCC 36951</name>
    <dbReference type="NCBI Taxonomy" id="1080233"/>
    <lineage>
        <taxon>Eukaryota</taxon>
        <taxon>Fungi</taxon>
        <taxon>Dikarya</taxon>
        <taxon>Ascomycota</taxon>
        <taxon>Pezizomycotina</taxon>
        <taxon>Dothideomycetes</taxon>
        <taxon>Dothideomycetidae</taxon>
        <taxon>Mycosphaerellales</taxon>
        <taxon>Mycosphaerellaceae</taxon>
        <taxon>Zasmidium</taxon>
    </lineage>
</organism>
<evidence type="ECO:0000256" key="3">
    <source>
        <dbReference type="SAM" id="Phobius"/>
    </source>
</evidence>
<feature type="transmembrane region" description="Helical" evidence="3">
    <location>
        <begin position="41"/>
        <end position="63"/>
    </location>
</feature>
<dbReference type="Proteomes" id="UP000799537">
    <property type="component" value="Unassembled WGS sequence"/>
</dbReference>
<dbReference type="OrthoDB" id="3687641at2759"/>
<dbReference type="GO" id="GO:0043386">
    <property type="term" value="P:mycotoxin biosynthetic process"/>
    <property type="evidence" value="ECO:0007669"/>
    <property type="project" value="InterPro"/>
</dbReference>
<gene>
    <name evidence="4" type="ORF">M409DRAFT_22383</name>
</gene>
<protein>
    <submittedName>
        <fullName evidence="4">Uncharacterized protein</fullName>
    </submittedName>
</protein>
<comment type="similarity">
    <text evidence="1">Belongs to the ustYa family.</text>
</comment>
<feature type="region of interest" description="Disordered" evidence="2">
    <location>
        <begin position="1"/>
        <end position="30"/>
    </location>
</feature>
<dbReference type="InterPro" id="IPR021765">
    <property type="entry name" value="UstYa-like"/>
</dbReference>
<dbReference type="GeneID" id="54559583"/>
<dbReference type="PANTHER" id="PTHR33365">
    <property type="entry name" value="YALI0B05434P"/>
    <property type="match status" value="1"/>
</dbReference>
<dbReference type="AlphaFoldDB" id="A0A6A6CP99"/>
<keyword evidence="3" id="KW-0472">Membrane</keyword>
<evidence type="ECO:0000256" key="2">
    <source>
        <dbReference type="SAM" id="MobiDB-lite"/>
    </source>
</evidence>
<keyword evidence="5" id="KW-1185">Reference proteome</keyword>
<sequence>MDFITSRPAYSQAPQEDHDSEQDFEKGVSGPPRRWWQGDRVLYYAVTLLVVSNVMLILTDAFLPDKETIGQRSDYYGKPEFELIAFNHDWTGLLDIEAAGGKGYRYRDEVWDRAMFPDHGGVVALSKEIVNEYSLDPEATTAFDDPDKRMYYIEGYHQLHCAASNPATDEDVKANSEAGFLWDHTLHCIEAVRQGLQCNLDPTLISLNNKWPGIPDGQKHVCRRRDDLYAWASAHGHSLPFNV</sequence>
<accession>A0A6A6CP99</accession>
<dbReference type="Pfam" id="PF11807">
    <property type="entry name" value="UstYa"/>
    <property type="match status" value="1"/>
</dbReference>
<name>A0A6A6CP99_ZASCE</name>
<evidence type="ECO:0000313" key="4">
    <source>
        <dbReference type="EMBL" id="KAF2167579.1"/>
    </source>
</evidence>
<reference evidence="4" key="1">
    <citation type="journal article" date="2020" name="Stud. Mycol.">
        <title>101 Dothideomycetes genomes: a test case for predicting lifestyles and emergence of pathogens.</title>
        <authorList>
            <person name="Haridas S."/>
            <person name="Albert R."/>
            <person name="Binder M."/>
            <person name="Bloem J."/>
            <person name="Labutti K."/>
            <person name="Salamov A."/>
            <person name="Andreopoulos B."/>
            <person name="Baker S."/>
            <person name="Barry K."/>
            <person name="Bills G."/>
            <person name="Bluhm B."/>
            <person name="Cannon C."/>
            <person name="Castanera R."/>
            <person name="Culley D."/>
            <person name="Daum C."/>
            <person name="Ezra D."/>
            <person name="Gonzalez J."/>
            <person name="Henrissat B."/>
            <person name="Kuo A."/>
            <person name="Liang C."/>
            <person name="Lipzen A."/>
            <person name="Lutzoni F."/>
            <person name="Magnuson J."/>
            <person name="Mondo S."/>
            <person name="Nolan M."/>
            <person name="Ohm R."/>
            <person name="Pangilinan J."/>
            <person name="Park H.-J."/>
            <person name="Ramirez L."/>
            <person name="Alfaro M."/>
            <person name="Sun H."/>
            <person name="Tritt A."/>
            <person name="Yoshinaga Y."/>
            <person name="Zwiers L.-H."/>
            <person name="Turgeon B."/>
            <person name="Goodwin S."/>
            <person name="Spatafora J."/>
            <person name="Crous P."/>
            <person name="Grigoriev I."/>
        </authorList>
    </citation>
    <scope>NUCLEOTIDE SEQUENCE</scope>
    <source>
        <strain evidence="4">ATCC 36951</strain>
    </source>
</reference>